<dbReference type="PANTHER" id="PTHR43794:SF11">
    <property type="entry name" value="AMIDOHYDROLASE-RELATED DOMAIN-CONTAINING PROTEIN"/>
    <property type="match status" value="1"/>
</dbReference>
<dbReference type="Gene3D" id="3.20.20.140">
    <property type="entry name" value="Metal-dependent hydrolases"/>
    <property type="match status" value="1"/>
</dbReference>
<evidence type="ECO:0000313" key="3">
    <source>
        <dbReference type="EMBL" id="PRY16902.1"/>
    </source>
</evidence>
<dbReference type="PANTHER" id="PTHR43794">
    <property type="entry name" value="AMINOHYDROLASE SSNA-RELATED"/>
    <property type="match status" value="1"/>
</dbReference>
<dbReference type="InterPro" id="IPR006680">
    <property type="entry name" value="Amidohydro-rel"/>
</dbReference>
<comment type="caution">
    <text evidence="3">The sequence shown here is derived from an EMBL/GenBank/DDBJ whole genome shotgun (WGS) entry which is preliminary data.</text>
</comment>
<dbReference type="InterPro" id="IPR050287">
    <property type="entry name" value="MTA/SAH_deaminase"/>
</dbReference>
<dbReference type="Pfam" id="PF01979">
    <property type="entry name" value="Amidohydro_1"/>
    <property type="match status" value="1"/>
</dbReference>
<keyword evidence="1" id="KW-0378">Hydrolase</keyword>
<dbReference type="EMBL" id="PVZF01000003">
    <property type="protein sequence ID" value="PRY16902.1"/>
    <property type="molecule type" value="Genomic_DNA"/>
</dbReference>
<feature type="domain" description="Amidohydrolase-related" evidence="2">
    <location>
        <begin position="63"/>
        <end position="426"/>
    </location>
</feature>
<dbReference type="InterPro" id="IPR032466">
    <property type="entry name" value="Metal_Hydrolase"/>
</dbReference>
<keyword evidence="4" id="KW-1185">Reference proteome</keyword>
<reference evidence="3 4" key="1">
    <citation type="submission" date="2018-03" db="EMBL/GenBank/DDBJ databases">
        <title>Genomic Encyclopedia of Archaeal and Bacterial Type Strains, Phase II (KMG-II): from individual species to whole genera.</title>
        <authorList>
            <person name="Goeker M."/>
        </authorList>
    </citation>
    <scope>NUCLEOTIDE SEQUENCE [LARGE SCALE GENOMIC DNA]</scope>
    <source>
        <strain evidence="3 4">DSM 19711</strain>
    </source>
</reference>
<dbReference type="SUPFAM" id="SSF51556">
    <property type="entry name" value="Metallo-dependent hydrolases"/>
    <property type="match status" value="1"/>
</dbReference>
<proteinExistence type="predicted"/>
<dbReference type="Proteomes" id="UP000238083">
    <property type="component" value="Unassembled WGS sequence"/>
</dbReference>
<evidence type="ECO:0000256" key="1">
    <source>
        <dbReference type="ARBA" id="ARBA00022801"/>
    </source>
</evidence>
<name>A0A2T0R6V6_9ACTN</name>
<gene>
    <name evidence="3" type="ORF">CLV37_103334</name>
</gene>
<sequence>MPTLRLTADSPAAPPPPAVLDVSVWTGSGWSDHQDVLVEDGTVTAVRDHRPGSPGLDGSGAHLLPGFVNTHTHLLQATCRGVGEGQPLLAWLLSVGEHMASVTPESAYLATVAGALEGLRSGTTTLVEHLWPHPSREVHDAVLQGLADVGVRALVGRGIADRPDPTRRWGFDPRLMEPLDDVLAHVDDLVARTRGSLTTPALAVPNPRSLTPDGLRTVAAFAAERDLRTSIHLLETETDDVMCREHTGRGAVQYLDEAGFLSDRVLAVHGVALGEEDIRVLADRGVALSHNPVSNMRLGSGVAPVPALLAAGVPVGLGVDGAASNDRQDMLETLRTTAYVQRATHRRADLLGFSEVVAMAVDGAAGVLGLPRRPRGGVTVGTPADLTLIRFDRDFGCLPVHEPGAALLTTGTPRVVDTVLVAGEVVVRDGRSTRVDEDRLVAALRG</sequence>
<dbReference type="SUPFAM" id="SSF51338">
    <property type="entry name" value="Composite domain of metallo-dependent hydrolases"/>
    <property type="match status" value="1"/>
</dbReference>
<dbReference type="GO" id="GO:0016810">
    <property type="term" value="F:hydrolase activity, acting on carbon-nitrogen (but not peptide) bonds"/>
    <property type="evidence" value="ECO:0007669"/>
    <property type="project" value="InterPro"/>
</dbReference>
<dbReference type="RefSeq" id="WP_211298495.1">
    <property type="nucleotide sequence ID" value="NZ_PVZF01000003.1"/>
</dbReference>
<evidence type="ECO:0000313" key="4">
    <source>
        <dbReference type="Proteomes" id="UP000238083"/>
    </source>
</evidence>
<dbReference type="AlphaFoldDB" id="A0A2T0R6V6"/>
<evidence type="ECO:0000259" key="2">
    <source>
        <dbReference type="Pfam" id="PF01979"/>
    </source>
</evidence>
<dbReference type="InterPro" id="IPR011059">
    <property type="entry name" value="Metal-dep_hydrolase_composite"/>
</dbReference>
<dbReference type="Gene3D" id="2.30.40.10">
    <property type="entry name" value="Urease, subunit C, domain 1"/>
    <property type="match status" value="1"/>
</dbReference>
<organism evidence="3 4">
    <name type="scientific">Kineococcus rhizosphaerae</name>
    <dbReference type="NCBI Taxonomy" id="559628"/>
    <lineage>
        <taxon>Bacteria</taxon>
        <taxon>Bacillati</taxon>
        <taxon>Actinomycetota</taxon>
        <taxon>Actinomycetes</taxon>
        <taxon>Kineosporiales</taxon>
        <taxon>Kineosporiaceae</taxon>
        <taxon>Kineococcus</taxon>
    </lineage>
</organism>
<accession>A0A2T0R6V6</accession>
<protein>
    <submittedName>
        <fullName evidence="3">5-methylthioadenosine/S-adenosylhomocysteine deaminase</fullName>
    </submittedName>
</protein>